<dbReference type="GO" id="GO:0006508">
    <property type="term" value="P:proteolysis"/>
    <property type="evidence" value="ECO:0007669"/>
    <property type="project" value="UniProtKB-KW"/>
</dbReference>
<feature type="transmembrane region" description="Helical" evidence="14">
    <location>
        <begin position="303"/>
        <end position="328"/>
    </location>
</feature>
<evidence type="ECO:0000256" key="10">
    <source>
        <dbReference type="ARBA" id="ARBA00022989"/>
    </source>
</evidence>
<feature type="transmembrane region" description="Helical" evidence="14">
    <location>
        <begin position="583"/>
        <end position="608"/>
    </location>
</feature>
<keyword evidence="8" id="KW-0378">Hydrolase</keyword>
<keyword evidence="7 14" id="KW-0812">Transmembrane</keyword>
<feature type="transmembrane region" description="Helical" evidence="14">
    <location>
        <begin position="531"/>
        <end position="562"/>
    </location>
</feature>
<evidence type="ECO:0000256" key="7">
    <source>
        <dbReference type="ARBA" id="ARBA00022692"/>
    </source>
</evidence>
<evidence type="ECO:0000256" key="3">
    <source>
        <dbReference type="ARBA" id="ARBA00007931"/>
    </source>
</evidence>
<keyword evidence="5" id="KW-0934">Plastid</keyword>
<proteinExistence type="inferred from homology"/>
<dbReference type="GO" id="GO:0008237">
    <property type="term" value="F:metallopeptidase activity"/>
    <property type="evidence" value="ECO:0007669"/>
    <property type="project" value="UniProtKB-KW"/>
</dbReference>
<feature type="transmembrane region" description="Helical" evidence="14">
    <location>
        <begin position="490"/>
        <end position="511"/>
    </location>
</feature>
<evidence type="ECO:0000256" key="13">
    <source>
        <dbReference type="SAM" id="MobiDB-lite"/>
    </source>
</evidence>
<keyword evidence="6" id="KW-0645">Protease</keyword>
<dbReference type="GO" id="GO:0009507">
    <property type="term" value="C:chloroplast"/>
    <property type="evidence" value="ECO:0007669"/>
    <property type="project" value="UniProtKB-SubCell"/>
</dbReference>
<organism evidence="16">
    <name type="scientific">Auxenochlorella protothecoides</name>
    <name type="common">Green microalga</name>
    <name type="synonym">Chlorella protothecoides</name>
    <dbReference type="NCBI Taxonomy" id="3075"/>
    <lineage>
        <taxon>Eukaryota</taxon>
        <taxon>Viridiplantae</taxon>
        <taxon>Chlorophyta</taxon>
        <taxon>core chlorophytes</taxon>
        <taxon>Trebouxiophyceae</taxon>
        <taxon>Chlorellales</taxon>
        <taxon>Chlorellaceae</taxon>
        <taxon>Auxenochlorella</taxon>
    </lineage>
</organism>
<keyword evidence="12 14" id="KW-0472">Membrane</keyword>
<evidence type="ECO:0000256" key="8">
    <source>
        <dbReference type="ARBA" id="ARBA00022801"/>
    </source>
</evidence>
<feature type="compositionally biased region" description="Polar residues" evidence="13">
    <location>
        <begin position="57"/>
        <end position="69"/>
    </location>
</feature>
<name>A0A1D2A0C2_AUXPR</name>
<feature type="domain" description="Peptidase M50" evidence="15">
    <location>
        <begin position="375"/>
        <end position="527"/>
    </location>
</feature>
<feature type="region of interest" description="Disordered" evidence="13">
    <location>
        <begin position="56"/>
        <end position="81"/>
    </location>
</feature>
<evidence type="ECO:0000256" key="5">
    <source>
        <dbReference type="ARBA" id="ARBA00022640"/>
    </source>
</evidence>
<dbReference type="PANTHER" id="PTHR31412">
    <property type="entry name" value="ZINC METALLOPROTEASE EGY1"/>
    <property type="match status" value="1"/>
</dbReference>
<comment type="similarity">
    <text evidence="3">Belongs to the peptidase M50B family.</text>
</comment>
<evidence type="ECO:0000256" key="12">
    <source>
        <dbReference type="ARBA" id="ARBA00023136"/>
    </source>
</evidence>
<dbReference type="InterPro" id="IPR044838">
    <property type="entry name" value="EGY1-like"/>
</dbReference>
<accession>A0A1D2A0C2</accession>
<dbReference type="PANTHER" id="PTHR31412:SF0">
    <property type="entry name" value="ZINC METALLOPROTEASE EGY1, CHLOROPLASTIC-RELATED"/>
    <property type="match status" value="1"/>
</dbReference>
<evidence type="ECO:0000256" key="11">
    <source>
        <dbReference type="ARBA" id="ARBA00023049"/>
    </source>
</evidence>
<dbReference type="EMBL" id="GDKF01005983">
    <property type="protein sequence ID" value="JAT72639.1"/>
    <property type="molecule type" value="Transcribed_RNA"/>
</dbReference>
<evidence type="ECO:0000256" key="14">
    <source>
        <dbReference type="SAM" id="Phobius"/>
    </source>
</evidence>
<evidence type="ECO:0000313" key="16">
    <source>
        <dbReference type="EMBL" id="JAT72639.1"/>
    </source>
</evidence>
<dbReference type="GO" id="GO:0016020">
    <property type="term" value="C:membrane"/>
    <property type="evidence" value="ECO:0007669"/>
    <property type="project" value="UniProtKB-SubCell"/>
</dbReference>
<dbReference type="InterPro" id="IPR008915">
    <property type="entry name" value="Peptidase_M50"/>
</dbReference>
<evidence type="ECO:0000256" key="4">
    <source>
        <dbReference type="ARBA" id="ARBA00022528"/>
    </source>
</evidence>
<evidence type="ECO:0000259" key="15">
    <source>
        <dbReference type="Pfam" id="PF02163"/>
    </source>
</evidence>
<evidence type="ECO:0000256" key="1">
    <source>
        <dbReference type="ARBA" id="ARBA00004141"/>
    </source>
</evidence>
<feature type="transmembrane region" description="Helical" evidence="14">
    <location>
        <begin position="457"/>
        <end position="478"/>
    </location>
</feature>
<protein>
    <recommendedName>
        <fullName evidence="15">Peptidase M50 domain-containing protein</fullName>
    </recommendedName>
</protein>
<keyword evidence="4" id="KW-0150">Chloroplast</keyword>
<comment type="subcellular location">
    <subcellularLocation>
        <location evidence="1">Membrane</location>
        <topology evidence="1">Multi-pass membrane protein</topology>
    </subcellularLocation>
    <subcellularLocation>
        <location evidence="2">Plastid</location>
        <location evidence="2">Chloroplast</location>
    </subcellularLocation>
</comment>
<evidence type="ECO:0000256" key="9">
    <source>
        <dbReference type="ARBA" id="ARBA00022946"/>
    </source>
</evidence>
<sequence>MTTVMRPNLCTATRHDVVGVVAASAGFQPRRFRHQFRPFLPGSGPCGTRAMGRCRALQSSEPTNAQNSGEEGASSRSSDRIRSTISGLDELLGVEDQKAASKDQDVMPAIEVSASKQVLEKIGAADAARSKAQDEGAVASQIEDTLARVIEQARKLAESEDFQDKEKKEAGGQDLQRQVEKLLNSLIRSKNGIDKDDYSDIKSKVFGPDTFWVTDVLPSSGLEGGVMFRGNLRGKREKVVAEVMQRLHDAYGGKYVLRVILDVEAAFKADEDKSDRSLDSFVAFEVLPAAAAVPPPPATWQRWVGVLLVALTAASTLSFGLASSLLFLPKETLAFLANPSSISGDALPPGLEGFDPQAFLTAAVSVGALSLIPQVAHDAGHSLVARLRGIQLKAPLLVPSTALGTFGSIRQLASLVRSRTDLFDLAAAGLLGGGATALALMIAGLQASHGGAVVEPGLIPVPAALFHGSLLLSTLGNLGLTQEALAQPTLYVSPLFVAGWAGIVNTALNALPVGCLDGGRTTLAAFGKGALAFSSLVVYALLGFGALGGPLALPFGLYVLVCQRKSEGWIQDEVSGVSGTRQALALGITLLALTVLLPESAGVLLGGVGAGGPAPDLF</sequence>
<dbReference type="AlphaFoldDB" id="A0A1D2A0C2"/>
<dbReference type="Pfam" id="PF02163">
    <property type="entry name" value="Peptidase_M50"/>
    <property type="match status" value="1"/>
</dbReference>
<gene>
    <name evidence="16" type="ORF">g.31936</name>
</gene>
<keyword evidence="9" id="KW-0809">Transit peptide</keyword>
<feature type="transmembrane region" description="Helical" evidence="14">
    <location>
        <begin position="422"/>
        <end position="445"/>
    </location>
</feature>
<reference evidence="16" key="1">
    <citation type="submission" date="2015-08" db="EMBL/GenBank/DDBJ databases">
        <authorList>
            <person name="Babu N.S."/>
            <person name="Beckwith C.J."/>
            <person name="Beseler K.G."/>
            <person name="Brison A."/>
            <person name="Carone J.V."/>
            <person name="Caskin T.P."/>
            <person name="Diamond M."/>
            <person name="Durham M.E."/>
            <person name="Foxe J.M."/>
            <person name="Go M."/>
            <person name="Henderson B.A."/>
            <person name="Jones I.B."/>
            <person name="McGettigan J.A."/>
            <person name="Micheletti S.J."/>
            <person name="Nasrallah M.E."/>
            <person name="Ortiz D."/>
            <person name="Piller C.R."/>
            <person name="Privatt S.R."/>
            <person name="Schneider S.L."/>
            <person name="Sharp S."/>
            <person name="Smith T.C."/>
            <person name="Stanton J.D."/>
            <person name="Ullery H.E."/>
            <person name="Wilson R.J."/>
            <person name="Serrano M.G."/>
            <person name="Buck G."/>
            <person name="Lee V."/>
            <person name="Wang Y."/>
            <person name="Carvalho R."/>
            <person name="Voegtly L."/>
            <person name="Shi R."/>
            <person name="Duckworth R."/>
            <person name="Johnson A."/>
            <person name="Loviza R."/>
            <person name="Walstead R."/>
            <person name="Shah Z."/>
            <person name="Kiflezghi M."/>
            <person name="Wade K."/>
            <person name="Ball S.L."/>
            <person name="Bradley K.W."/>
            <person name="Asai D.J."/>
            <person name="Bowman C.A."/>
            <person name="Russell D.A."/>
            <person name="Pope W.H."/>
            <person name="Jacobs-Sera D."/>
            <person name="Hendrix R.W."/>
            <person name="Hatfull G.F."/>
        </authorList>
    </citation>
    <scope>NUCLEOTIDE SEQUENCE</scope>
</reference>
<evidence type="ECO:0000256" key="6">
    <source>
        <dbReference type="ARBA" id="ARBA00022670"/>
    </source>
</evidence>
<evidence type="ECO:0000256" key="2">
    <source>
        <dbReference type="ARBA" id="ARBA00004229"/>
    </source>
</evidence>
<keyword evidence="10 14" id="KW-1133">Transmembrane helix</keyword>
<keyword evidence="11" id="KW-0482">Metalloprotease</keyword>